<accession>A0A926D9D0</accession>
<keyword evidence="3" id="KW-1185">Reference proteome</keyword>
<proteinExistence type="predicted"/>
<dbReference type="RefSeq" id="WP_249319237.1">
    <property type="nucleotide sequence ID" value="NZ_JACRSN010000008.1"/>
</dbReference>
<evidence type="ECO:0000313" key="2">
    <source>
        <dbReference type="EMBL" id="MBC8533651.1"/>
    </source>
</evidence>
<dbReference type="InterPro" id="IPR006901">
    <property type="entry name" value="TrmK"/>
</dbReference>
<dbReference type="GO" id="GO:0032259">
    <property type="term" value="P:methylation"/>
    <property type="evidence" value="ECO:0007669"/>
    <property type="project" value="UniProtKB-KW"/>
</dbReference>
<reference evidence="2" key="1">
    <citation type="submission" date="2020-08" db="EMBL/GenBank/DDBJ databases">
        <title>Genome public.</title>
        <authorList>
            <person name="Liu C."/>
            <person name="Sun Q."/>
        </authorList>
    </citation>
    <scope>NUCLEOTIDE SEQUENCE</scope>
    <source>
        <strain evidence="2">NSJ-40</strain>
    </source>
</reference>
<dbReference type="Pfam" id="PF12847">
    <property type="entry name" value="Methyltransf_18"/>
    <property type="match status" value="1"/>
</dbReference>
<dbReference type="InterPro" id="IPR029063">
    <property type="entry name" value="SAM-dependent_MTases_sf"/>
</dbReference>
<keyword evidence="2" id="KW-0808">Transferase</keyword>
<feature type="coiled-coil region" evidence="1">
    <location>
        <begin position="197"/>
        <end position="233"/>
    </location>
</feature>
<organism evidence="2 3">
    <name type="scientific">Yeguia hominis</name>
    <dbReference type="NCBI Taxonomy" id="2763662"/>
    <lineage>
        <taxon>Bacteria</taxon>
        <taxon>Bacillati</taxon>
        <taxon>Bacillota</taxon>
        <taxon>Clostridia</taxon>
        <taxon>Eubacteriales</taxon>
        <taxon>Yeguiaceae</taxon>
        <taxon>Yeguia</taxon>
    </lineage>
</organism>
<dbReference type="PANTHER" id="PTHR38451:SF1">
    <property type="entry name" value="TRNA (ADENINE(22)-N(1))-METHYLTRANSFERASE"/>
    <property type="match status" value="1"/>
</dbReference>
<keyword evidence="2" id="KW-0489">Methyltransferase</keyword>
<dbReference type="Gene3D" id="3.40.50.150">
    <property type="entry name" value="Vaccinia Virus protein VP39"/>
    <property type="match status" value="1"/>
</dbReference>
<name>A0A926D9D0_9FIRM</name>
<dbReference type="PANTHER" id="PTHR38451">
    <property type="entry name" value="TRNA (ADENINE(22)-N(1))-METHYLTRANSFERASE"/>
    <property type="match status" value="1"/>
</dbReference>
<gene>
    <name evidence="2" type="ORF">IAG03_06460</name>
</gene>
<protein>
    <submittedName>
        <fullName evidence="2">SAM-dependent methyltransferase</fullName>
    </submittedName>
</protein>
<dbReference type="AlphaFoldDB" id="A0A926D9D0"/>
<dbReference type="PIRSF" id="PIRSF018637">
    <property type="entry name" value="TrmK"/>
    <property type="match status" value="1"/>
</dbReference>
<dbReference type="GO" id="GO:0160105">
    <property type="term" value="F:tRNA (adenine(22)-N1)-methyltransferase activity"/>
    <property type="evidence" value="ECO:0007669"/>
    <property type="project" value="InterPro"/>
</dbReference>
<sequence length="243" mass="26275">MENTSEKRLFQLDGRLAKCAAMLRGVPLADIGTDHAYLPVYLAVRGEIPAAIAADLREGPLESAKRTIARFHVESIVTARLSDGLAAIQPQEAEDIVIAGMGGELIAQILSKAPWLKAGGKRLVLQPMTTPEALRRFLRENGFAVRREEAVAAGGKYYTVLCAEYDPAAVDTSDLYPYIGALDGAAAENRGYLKTCLHRLEARIAGLSHAGRNAEAEEQKKLAAQIAARMKGEETDDDSRCNL</sequence>
<dbReference type="Proteomes" id="UP000651482">
    <property type="component" value="Unassembled WGS sequence"/>
</dbReference>
<evidence type="ECO:0000256" key="1">
    <source>
        <dbReference type="SAM" id="Coils"/>
    </source>
</evidence>
<dbReference type="EMBL" id="JACRSN010000008">
    <property type="protein sequence ID" value="MBC8533651.1"/>
    <property type="molecule type" value="Genomic_DNA"/>
</dbReference>
<evidence type="ECO:0000313" key="3">
    <source>
        <dbReference type="Proteomes" id="UP000651482"/>
    </source>
</evidence>
<keyword evidence="1" id="KW-0175">Coiled coil</keyword>
<comment type="caution">
    <text evidence="2">The sequence shown here is derived from an EMBL/GenBank/DDBJ whole genome shotgun (WGS) entry which is preliminary data.</text>
</comment>
<dbReference type="SUPFAM" id="SSF53335">
    <property type="entry name" value="S-adenosyl-L-methionine-dependent methyltransferases"/>
    <property type="match status" value="1"/>
</dbReference>